<dbReference type="Pfam" id="PF03551">
    <property type="entry name" value="PadR"/>
    <property type="match status" value="1"/>
</dbReference>
<feature type="compositionally biased region" description="Basic residues" evidence="1">
    <location>
        <begin position="51"/>
        <end position="62"/>
    </location>
</feature>
<sequence>MTWNGRNGGWEKLGPMIAMMAASAASDWDNAERRSRRKSREWHDDSVGRGPARRGAGRQRRGRMFGTGELRLALLALIAREPRHGYELIRAIEDMTGGSYAPSPGAVYPTLQLLEEEGLIKPAKAKSGEEGDTSGKKPFKATKSGKAELEARAEEVAELMERLGEHGERTERIKEKSPDLFRAMGNLGTVLKNRAKAGKLDQAAINEIVDIIDEVAKRIERM</sequence>
<evidence type="ECO:0000313" key="3">
    <source>
        <dbReference type="EMBL" id="KEO90977.1"/>
    </source>
</evidence>
<dbReference type="PANTHER" id="PTHR43252">
    <property type="entry name" value="TRANSCRIPTIONAL REGULATOR YQJI"/>
    <property type="match status" value="1"/>
</dbReference>
<accession>A0A074MZB3</accession>
<keyword evidence="4" id="KW-1185">Reference proteome</keyword>
<evidence type="ECO:0000256" key="1">
    <source>
        <dbReference type="SAM" id="MobiDB-lite"/>
    </source>
</evidence>
<dbReference type="Gene3D" id="1.10.10.10">
    <property type="entry name" value="Winged helix-like DNA-binding domain superfamily/Winged helix DNA-binding domain"/>
    <property type="match status" value="1"/>
</dbReference>
<protein>
    <submittedName>
        <fullName evidence="3">Transcriptional regulator</fullName>
    </submittedName>
</protein>
<dbReference type="EMBL" id="JMIW01000002">
    <property type="protein sequence ID" value="KEO90977.1"/>
    <property type="molecule type" value="Genomic_DNA"/>
</dbReference>
<feature type="compositionally biased region" description="Basic and acidic residues" evidence="1">
    <location>
        <begin position="126"/>
        <end position="135"/>
    </location>
</feature>
<feature type="region of interest" description="Disordered" evidence="1">
    <location>
        <begin position="28"/>
        <end position="62"/>
    </location>
</feature>
<dbReference type="InterPro" id="IPR036390">
    <property type="entry name" value="WH_DNA-bd_sf"/>
</dbReference>
<dbReference type="InterPro" id="IPR005149">
    <property type="entry name" value="Tscrpt_reg_PadR_N"/>
</dbReference>
<dbReference type="SUPFAM" id="SSF46785">
    <property type="entry name" value="Winged helix' DNA-binding domain"/>
    <property type="match status" value="1"/>
</dbReference>
<dbReference type="InterPro" id="IPR036388">
    <property type="entry name" value="WH-like_DNA-bd_sf"/>
</dbReference>
<organism evidence="3 4">
    <name type="scientific">Erythrobacter longus</name>
    <dbReference type="NCBI Taxonomy" id="1044"/>
    <lineage>
        <taxon>Bacteria</taxon>
        <taxon>Pseudomonadati</taxon>
        <taxon>Pseudomonadota</taxon>
        <taxon>Alphaproteobacteria</taxon>
        <taxon>Sphingomonadales</taxon>
        <taxon>Erythrobacteraceae</taxon>
        <taxon>Erythrobacter/Porphyrobacter group</taxon>
        <taxon>Erythrobacter</taxon>
    </lineage>
</organism>
<dbReference type="STRING" id="1044.EH31_08050"/>
<proteinExistence type="predicted"/>
<dbReference type="RefSeq" id="WP_034959437.1">
    <property type="nucleotide sequence ID" value="NZ_JMIW01000002.1"/>
</dbReference>
<evidence type="ECO:0000259" key="2">
    <source>
        <dbReference type="Pfam" id="PF03551"/>
    </source>
</evidence>
<reference evidence="3 4" key="1">
    <citation type="submission" date="2014-04" db="EMBL/GenBank/DDBJ databases">
        <title>A comprehensive comparison of genomes of Erythrobacter spp. strains.</title>
        <authorList>
            <person name="Zheng Q."/>
        </authorList>
    </citation>
    <scope>NUCLEOTIDE SEQUENCE [LARGE SCALE GENOMIC DNA]</scope>
    <source>
        <strain evidence="3 4">DSM 6997</strain>
    </source>
</reference>
<dbReference type="PANTHER" id="PTHR43252:SF7">
    <property type="entry name" value="TRANSCRIPTIONAL REGULATOR YQJI"/>
    <property type="match status" value="1"/>
</dbReference>
<name>A0A074MZB3_ERYLO</name>
<dbReference type="eggNOG" id="COG1695">
    <property type="taxonomic scope" value="Bacteria"/>
</dbReference>
<comment type="caution">
    <text evidence="3">The sequence shown here is derived from an EMBL/GenBank/DDBJ whole genome shotgun (WGS) entry which is preliminary data.</text>
</comment>
<dbReference type="Proteomes" id="UP000027647">
    <property type="component" value="Unassembled WGS sequence"/>
</dbReference>
<feature type="region of interest" description="Disordered" evidence="1">
    <location>
        <begin position="124"/>
        <end position="147"/>
    </location>
</feature>
<dbReference type="AlphaFoldDB" id="A0A074MZB3"/>
<feature type="domain" description="Transcription regulator PadR N-terminal" evidence="2">
    <location>
        <begin position="74"/>
        <end position="150"/>
    </location>
</feature>
<evidence type="ECO:0000313" key="4">
    <source>
        <dbReference type="Proteomes" id="UP000027647"/>
    </source>
</evidence>
<gene>
    <name evidence="3" type="ORF">EH31_08050</name>
</gene>